<reference evidence="1 2" key="1">
    <citation type="journal article" date="2008" name="Int. J. Syst. Evol. Microbiol.">
        <title>Luteimonas marina sp. nov., isolated from seawater.</title>
        <authorList>
            <person name="Baik K.S."/>
            <person name="Park S.C."/>
            <person name="Kim M.S."/>
            <person name="Kim E.M."/>
            <person name="Park C."/>
            <person name="Chun J."/>
            <person name="Seong C.N."/>
        </authorList>
    </citation>
    <scope>NUCLEOTIDE SEQUENCE [LARGE SCALE GENOMIC DNA]</scope>
    <source>
        <strain evidence="1 2">FR1330</strain>
    </source>
</reference>
<protein>
    <recommendedName>
        <fullName evidence="3">DUF3379 domain-containing protein</fullName>
    </recommendedName>
</protein>
<name>A0A5C5UBZ8_9GAMM</name>
<evidence type="ECO:0000313" key="1">
    <source>
        <dbReference type="EMBL" id="TWT23100.1"/>
    </source>
</evidence>
<dbReference type="RefSeq" id="WP_146383964.1">
    <property type="nucleotide sequence ID" value="NZ_VOHK01000001.1"/>
</dbReference>
<dbReference type="EMBL" id="VOHK01000001">
    <property type="protein sequence ID" value="TWT23100.1"/>
    <property type="molecule type" value="Genomic_DNA"/>
</dbReference>
<comment type="caution">
    <text evidence="1">The sequence shown here is derived from an EMBL/GenBank/DDBJ whole genome shotgun (WGS) entry which is preliminary data.</text>
</comment>
<keyword evidence="2" id="KW-1185">Reference proteome</keyword>
<organism evidence="1 2">
    <name type="scientific">Luteimonas marina</name>
    <dbReference type="NCBI Taxonomy" id="488485"/>
    <lineage>
        <taxon>Bacteria</taxon>
        <taxon>Pseudomonadati</taxon>
        <taxon>Pseudomonadota</taxon>
        <taxon>Gammaproteobacteria</taxon>
        <taxon>Lysobacterales</taxon>
        <taxon>Lysobacteraceae</taxon>
        <taxon>Luteimonas</taxon>
    </lineage>
</organism>
<proteinExistence type="predicted"/>
<evidence type="ECO:0000313" key="2">
    <source>
        <dbReference type="Proteomes" id="UP000319980"/>
    </source>
</evidence>
<evidence type="ECO:0008006" key="3">
    <source>
        <dbReference type="Google" id="ProtNLM"/>
    </source>
</evidence>
<accession>A0A5C5UBZ8</accession>
<dbReference type="Proteomes" id="UP000319980">
    <property type="component" value="Unassembled WGS sequence"/>
</dbReference>
<sequence>MNHDPATADLPAALRLQLRGLRADTPPGRDLWPDIATRIQTLPQAAPEAASSPRRRPRVFPALATAAALALAVGLGWQLRPSAPDAGLAETAATAPTPYAPLLAEADAMAREYQGALRELSALRPATAEYASLLQLDASAAAVRDALAQDPDARFLLQRLQRIYAQRLSLTQRLARA</sequence>
<dbReference type="AlphaFoldDB" id="A0A5C5UBZ8"/>
<gene>
    <name evidence="1" type="ORF">FQY83_00130</name>
</gene>